<dbReference type="PANTHER" id="PTHR32305">
    <property type="match status" value="1"/>
</dbReference>
<evidence type="ECO:0000256" key="1">
    <source>
        <dbReference type="ARBA" id="ARBA00022737"/>
    </source>
</evidence>
<name>A0AA89CDY0_BURCE</name>
<dbReference type="InterPro" id="IPR031325">
    <property type="entry name" value="RHS_repeat"/>
</dbReference>
<dbReference type="Pfam" id="PF01841">
    <property type="entry name" value="Transglut_core"/>
    <property type="match status" value="1"/>
</dbReference>
<dbReference type="InterPro" id="IPR006530">
    <property type="entry name" value="YD"/>
</dbReference>
<dbReference type="InterPro" id="IPR050708">
    <property type="entry name" value="T6SS_VgrG/RHS"/>
</dbReference>
<dbReference type="NCBIfam" id="TIGR01643">
    <property type="entry name" value="YD_repeat_2x"/>
    <property type="match status" value="4"/>
</dbReference>
<evidence type="ECO:0000256" key="2">
    <source>
        <dbReference type="SAM" id="MobiDB-lite"/>
    </source>
</evidence>
<feature type="domain" description="DUF6531" evidence="4">
    <location>
        <begin position="662"/>
        <end position="729"/>
    </location>
</feature>
<evidence type="ECO:0000259" key="5">
    <source>
        <dbReference type="Pfam" id="PF25023"/>
    </source>
</evidence>
<reference evidence="6 7" key="1">
    <citation type="submission" date="2014-06" db="EMBL/GenBank/DDBJ databases">
        <authorList>
            <person name="Bishop-Lilly K.A."/>
            <person name="Broomall S.M."/>
            <person name="Chain P.S."/>
            <person name="Chertkov O."/>
            <person name="Coyne S.R."/>
            <person name="Daligault H.E."/>
            <person name="Davenport K.W."/>
            <person name="Erkkila T."/>
            <person name="Frey K.G."/>
            <person name="Gibbons H.S."/>
            <person name="Gu W."/>
            <person name="Jaissle J."/>
            <person name="Johnson S.L."/>
            <person name="Koroleva G.I."/>
            <person name="Ladner J.T."/>
            <person name="Lo C.-C."/>
            <person name="Minogue T.D."/>
            <person name="Munk C."/>
            <person name="Palacios G.F."/>
            <person name="Redden C.L."/>
            <person name="Rosenzweig C.N."/>
            <person name="Scholz M.B."/>
            <person name="Teshima H."/>
            <person name="Xu Y."/>
        </authorList>
    </citation>
    <scope>NUCLEOTIDE SEQUENCE [LARGE SCALE GENOMIC DNA]</scope>
    <source>
        <strain evidence="6 7">DWS 37UF10B-2</strain>
    </source>
</reference>
<dbReference type="PANTHER" id="PTHR32305:SF15">
    <property type="entry name" value="PROTEIN RHSA-RELATED"/>
    <property type="match status" value="1"/>
</dbReference>
<feature type="region of interest" description="Disordered" evidence="2">
    <location>
        <begin position="1872"/>
        <end position="1918"/>
    </location>
</feature>
<dbReference type="Gene3D" id="2.180.10.10">
    <property type="entry name" value="RHS repeat-associated core"/>
    <property type="match status" value="3"/>
</dbReference>
<dbReference type="Proteomes" id="UP000029575">
    <property type="component" value="Unassembled WGS sequence"/>
</dbReference>
<dbReference type="InterPro" id="IPR022385">
    <property type="entry name" value="Rhs_assc_core"/>
</dbReference>
<dbReference type="Pfam" id="PF05593">
    <property type="entry name" value="RHS_repeat"/>
    <property type="match status" value="2"/>
</dbReference>
<dbReference type="InterPro" id="IPR045351">
    <property type="entry name" value="DUF6531"/>
</dbReference>
<protein>
    <submittedName>
        <fullName evidence="6">RHS repeat-associated core domain protein</fullName>
    </submittedName>
</protein>
<evidence type="ECO:0000259" key="4">
    <source>
        <dbReference type="Pfam" id="PF20148"/>
    </source>
</evidence>
<feature type="domain" description="Teneurin-like YD-shell" evidence="5">
    <location>
        <begin position="1580"/>
        <end position="1777"/>
    </location>
</feature>
<dbReference type="Pfam" id="PF20148">
    <property type="entry name" value="DUF6531"/>
    <property type="match status" value="1"/>
</dbReference>
<feature type="compositionally biased region" description="Basic and acidic residues" evidence="2">
    <location>
        <begin position="1876"/>
        <end position="1895"/>
    </location>
</feature>
<dbReference type="Gene3D" id="3.10.620.30">
    <property type="match status" value="1"/>
</dbReference>
<evidence type="ECO:0000313" key="6">
    <source>
        <dbReference type="EMBL" id="KGB99067.1"/>
    </source>
</evidence>
<dbReference type="EMBL" id="JPGD01000005">
    <property type="protein sequence ID" value="KGB99067.1"/>
    <property type="molecule type" value="Genomic_DNA"/>
</dbReference>
<dbReference type="InterPro" id="IPR038765">
    <property type="entry name" value="Papain-like_cys_pep_sf"/>
</dbReference>
<evidence type="ECO:0000259" key="3">
    <source>
        <dbReference type="Pfam" id="PF01841"/>
    </source>
</evidence>
<dbReference type="NCBIfam" id="TIGR03696">
    <property type="entry name" value="Rhs_assc_core"/>
    <property type="match status" value="1"/>
</dbReference>
<dbReference type="SUPFAM" id="SSF54001">
    <property type="entry name" value="Cysteine proteinases"/>
    <property type="match status" value="1"/>
</dbReference>
<dbReference type="InterPro" id="IPR002931">
    <property type="entry name" value="Transglutaminase-like"/>
</dbReference>
<gene>
    <name evidence="6" type="ORF">DM43_3863</name>
</gene>
<proteinExistence type="predicted"/>
<evidence type="ECO:0000313" key="7">
    <source>
        <dbReference type="Proteomes" id="UP000029575"/>
    </source>
</evidence>
<organism evidence="6 7">
    <name type="scientific">Burkholderia cepacia</name>
    <name type="common">Pseudomonas cepacia</name>
    <dbReference type="NCBI Taxonomy" id="292"/>
    <lineage>
        <taxon>Bacteria</taxon>
        <taxon>Pseudomonadati</taxon>
        <taxon>Pseudomonadota</taxon>
        <taxon>Betaproteobacteria</taxon>
        <taxon>Burkholderiales</taxon>
        <taxon>Burkholderiaceae</taxon>
        <taxon>Burkholderia</taxon>
        <taxon>Burkholderia cepacia complex</taxon>
    </lineage>
</organism>
<feature type="domain" description="Teneurin-like YD-shell" evidence="5">
    <location>
        <begin position="828"/>
        <end position="1216"/>
    </location>
</feature>
<feature type="domain" description="Transglutaminase-like" evidence="3">
    <location>
        <begin position="69"/>
        <end position="200"/>
    </location>
</feature>
<dbReference type="InterPro" id="IPR056823">
    <property type="entry name" value="TEN-like_YD-shell"/>
</dbReference>
<comment type="caution">
    <text evidence="6">The sequence shown here is derived from an EMBL/GenBank/DDBJ whole genome shotgun (WGS) entry which is preliminary data.</text>
</comment>
<keyword evidence="1" id="KW-0677">Repeat</keyword>
<accession>A0AA89CDY0</accession>
<sequence>MPPVVGGSTLVELPKHAFPANLNQGVDLPASQTKPVAKKMAASRVNGDTNARGPASIAELARALRYSPDLIYQYVRNNIEYYPIYGVQKGGLGAVLDNQGTDYDQAALMVALLRASNIQASYVRGVIRLSPEQVAAWWGVNTSNVCGIASILSQGQIPVYEIGADGGGSCPGLNKPLTSLSIEHAWVKVNIDGTWYVFDPSFKTHTRKGGIALASPDTTGYDFNSYFQAAYAGADVTTTYVQNMNRTNIRNNLTSYASKLANYLRTNMPTATLDDVIGGKTIDQFYGAIRQAALPYQDTRWGAVEYTDLPDGLKPTLRIQYQGIDQTYTSDAIYGKRLTITYNTANQPLLKVDGVQVGNPGAAATPGSGTPITLTVFHPYSADGNSNSANQQAVQSLRAGGTNTYVIANGWGPAGRGLAENYRRVISDLRASGATDTSEPLLGSTLAAIGAQWIAQNDQSGYITGQLNSTVDLAHHRVGIVGYVNNAYVDLPMNALAVANEDGNVNLEDGSFANWATHASILESTAVQQTTGVAAVSTVKLIDIASAAGLRIYNASSANFTSQVQPNLINCGNYIGTFSNEINAGRRVIVPARCDIGEGNWAGAGWYVIGSGRYLGAMIDQNLYGGFSTANQIASQVNLNVNQNQLPPSFFQNVSPFTLPVGDPVDTVAGNFLYNNDDLTSGVGASPQSLTFTRLYSSGMRNENGPLGKGWTHNFNQTVTAGSDGFQAMGEDSALDAVGAIIEHKVSLDVLGDPTYRILNIVIAALGQRWYGDQLVNNTVIVTRGLNGEVFVALPDGTYNPPPGSSARLLKNADGTYSYESVHRGLLKFNAVGKAESYTDPSGIQIRYTYSGSDLTQVQNSLGRTLTFTMAGGRITKVDNGSFAVGYGYDGNANLTTFTDPSGKNTTFAYAQPGQMSGLFYPSFPTISVATNVYDSLGRVKTQTNARGKTYEYYFAGSRTEEVAPGNISRTRYIDALGNVVQSATPLGNYTINIYDGLGRLIKTQFPENNGLTYSYDDATCAGPDKRCTNNVRTVSKVAAPGTNVAPLTQSFNYEGKFNQVAAATDARGKVTSFSYTDQGQPLTITSPADATGVSPVATYGYETFTPNGYPSFVLPSTITVKINGNGDVTTTSTSYNAGNHYVPSASVVDSGAGRMNLTTRFSYDSVGNVTEVDGPRIDVAQVAKYQYDASRRVVVAINGLGKEARTTYDPDGRPIIRASQLGAQWLVNCTQYSETGKVLRIWGPGVTGSSTTCPTAAPTAVTDTAYDDLDRVSRVTQYLSDAQGGNRVTATAYYNDDTVQSVSKAVGTPLAQTYATFTYSPNGNVTSVKDARGYATVYAYDGFDRLTRTYYPLPNSPNLGNQNDYEETGYDANGNVTSLRRRSGEVITQGWDDLNRLISRSYPNSANNVQFTYDLRGLRTGASFSNGSYPVIYGWDMAGRLTSESENGKTMSSMYDAASNRTRLTWPDGFFVSTRYDALNRTDSIRENDSQVLAQYAYDDLSRRTTVTLGNGTRTERQYDDQNQLSSLAHYLQSAAQNVKFTYARNQLGDLTSLTTSNGLYQWSGSTSGAKAFVANGLNQYTTLPQGSPVYDANGNMTNDGRLSYAYDSDNRLRSASGQTVQATLAYDPVGRLRQTVIGSTTNLLYDGGRLVAEYGADGSLKRRYVHGPGIDEPIVRYADASTNWKNWFYTDHLGSIVGVSDGSGKSVGAYRYGPFGETNADSAGRFGYTGQQYVAELGLYYYKARVYSSTLGRFLQTDPSGPSDDLNLYTYVGNNSINRVDPSGLQSTIRGDAFQSAGVDFLRRPRDEMLLEGGGGGGGLGGPTGAAGRVGLGGVKDVTVSRGRFPETAAHIEDAQNAGQPSTLTIDRAGAAANRRDSLRGTDPISGKDRDEYPPAMFREGGTGASVRPISPSDNRGAGSCIGAQCRGLPNGAQVNIRITD</sequence>
<dbReference type="Pfam" id="PF25023">
    <property type="entry name" value="TEN_YD-shell"/>
    <property type="match status" value="2"/>
</dbReference>